<feature type="region of interest" description="Disordered" evidence="1">
    <location>
        <begin position="95"/>
        <end position="129"/>
    </location>
</feature>
<keyword evidence="2" id="KW-1133">Transmembrane helix</keyword>
<dbReference type="RefSeq" id="XP_011403929.1">
    <property type="nucleotide sequence ID" value="XM_011405627.2"/>
</dbReference>
<reference evidence="3" key="2">
    <citation type="submission" date="2024-06" db="UniProtKB">
        <authorList>
            <consortium name="EnsemblMetazoa"/>
        </authorList>
    </citation>
    <scope>IDENTIFICATION</scope>
</reference>
<dbReference type="GeneID" id="105312749"/>
<feature type="transmembrane region" description="Helical" evidence="2">
    <location>
        <begin position="67"/>
        <end position="87"/>
    </location>
</feature>
<feature type="compositionally biased region" description="Basic and acidic residues" evidence="1">
    <location>
        <begin position="103"/>
        <end position="129"/>
    </location>
</feature>
<evidence type="ECO:0000256" key="2">
    <source>
        <dbReference type="SAM" id="Phobius"/>
    </source>
</evidence>
<evidence type="ECO:0000256" key="1">
    <source>
        <dbReference type="SAM" id="MobiDB-lite"/>
    </source>
</evidence>
<sequence length="129" mass="14178">MFRGVAKQLAPPLNMAFILTVQSVRKSFHHLFRRYSGSKEPLPFLSSPARDYKYLDINTLGRSRSPFYGVTIGAGLLGVLGYFCFFVDDGSDNSNGGNTVNEGKSDVNDESKNSDSSLNKKEAKSSTKN</sequence>
<keyword evidence="2" id="KW-0812">Transmembrane</keyword>
<proteinExistence type="predicted"/>
<dbReference type="KEGG" id="aqu:105312749"/>
<reference evidence="4" key="1">
    <citation type="journal article" date="2010" name="Nature">
        <title>The Amphimedon queenslandica genome and the evolution of animal complexity.</title>
        <authorList>
            <person name="Srivastava M."/>
            <person name="Simakov O."/>
            <person name="Chapman J."/>
            <person name="Fahey B."/>
            <person name="Gauthier M.E."/>
            <person name="Mitros T."/>
            <person name="Richards G.S."/>
            <person name="Conaco C."/>
            <person name="Dacre M."/>
            <person name="Hellsten U."/>
            <person name="Larroux C."/>
            <person name="Putnam N.H."/>
            <person name="Stanke M."/>
            <person name="Adamska M."/>
            <person name="Darling A."/>
            <person name="Degnan S.M."/>
            <person name="Oakley T.H."/>
            <person name="Plachetzki D.C."/>
            <person name="Zhai Y."/>
            <person name="Adamski M."/>
            <person name="Calcino A."/>
            <person name="Cummins S.F."/>
            <person name="Goodstein D.M."/>
            <person name="Harris C."/>
            <person name="Jackson D.J."/>
            <person name="Leys S.P."/>
            <person name="Shu S."/>
            <person name="Woodcroft B.J."/>
            <person name="Vervoort M."/>
            <person name="Kosik K.S."/>
            <person name="Manning G."/>
            <person name="Degnan B.M."/>
            <person name="Rokhsar D.S."/>
        </authorList>
    </citation>
    <scope>NUCLEOTIDE SEQUENCE [LARGE SCALE GENOMIC DNA]</scope>
</reference>
<dbReference type="Proteomes" id="UP000007879">
    <property type="component" value="Unassembled WGS sequence"/>
</dbReference>
<keyword evidence="4" id="KW-1185">Reference proteome</keyword>
<dbReference type="EnsemblMetazoa" id="XM_011405627.2">
    <property type="protein sequence ID" value="XP_011403929.1"/>
    <property type="gene ID" value="LOC105312749"/>
</dbReference>
<keyword evidence="2" id="KW-0472">Membrane</keyword>
<protein>
    <submittedName>
        <fullName evidence="3">Uncharacterized protein</fullName>
    </submittedName>
</protein>
<organism evidence="3 4">
    <name type="scientific">Amphimedon queenslandica</name>
    <name type="common">Sponge</name>
    <dbReference type="NCBI Taxonomy" id="400682"/>
    <lineage>
        <taxon>Eukaryota</taxon>
        <taxon>Metazoa</taxon>
        <taxon>Porifera</taxon>
        <taxon>Demospongiae</taxon>
        <taxon>Heteroscleromorpha</taxon>
        <taxon>Haplosclerida</taxon>
        <taxon>Niphatidae</taxon>
        <taxon>Amphimedon</taxon>
    </lineage>
</organism>
<evidence type="ECO:0000313" key="4">
    <source>
        <dbReference type="Proteomes" id="UP000007879"/>
    </source>
</evidence>
<name>A0AAN0ILX1_AMPQE</name>
<evidence type="ECO:0000313" key="3">
    <source>
        <dbReference type="EnsemblMetazoa" id="XP_011403929.1"/>
    </source>
</evidence>
<dbReference type="AlphaFoldDB" id="A0AAN0ILX1"/>
<accession>A0AAN0ILX1</accession>